<dbReference type="EMBL" id="JAGSHT010000021">
    <property type="protein sequence ID" value="MBZ2198691.1"/>
    <property type="molecule type" value="Genomic_DNA"/>
</dbReference>
<comment type="caution">
    <text evidence="8">The sequence shown here is derived from an EMBL/GenBank/DDBJ whole genome shotgun (WGS) entry which is preliminary data.</text>
</comment>
<feature type="transmembrane region" description="Helical" evidence="7">
    <location>
        <begin position="733"/>
        <end position="759"/>
    </location>
</feature>
<keyword evidence="3 7" id="KW-0812">Transmembrane</keyword>
<keyword evidence="5 7" id="KW-0472">Membrane</keyword>
<feature type="transmembrane region" description="Helical" evidence="7">
    <location>
        <begin position="109"/>
        <end position="130"/>
    </location>
</feature>
<evidence type="ECO:0000313" key="9">
    <source>
        <dbReference type="Proteomes" id="UP000826651"/>
    </source>
</evidence>
<sequence>MSTDSAGPVTPRGPVRQVRILDIPLTRVRRPVDLVLMLLSLLGIAAVLALAVYAYATTTGVTEDVQSALAQVVRTILLVPVNVIEGLLILVLPIIVVIEQLVRRNVRAVLDAIAAAAVAYVVALLAIWLLDSFATNALARSLLRFQDGAWVITISAPVAALGAFLTAVGTSDRRRIVRISWNLLWFVLVVTVITGTATLVAAIVSVLIGRATGLGMRYLSGVLSQRAHGLELVEGIRRAGVDPVRVIRIGDSTLAEDLRQDVVEASGPIGYTAPSFATPSRAGTVPPTAPRTGVTATSDGLGGPSDALGTPTDALAAPSDTVGAPSDALGTPNDTLDGPSDPLRVPTDTVSGPSDTETSLLAQLPESATIANEREGANRVYAVIDSGGVRWDAVVLDGDRQVIGMLSAVISTIMRRGLARRTAVSLRQAAERAALMYYAASAAGVNSPRLRGIAETEDSVLLLGEHIDHARQLSDLPNSAITDEVMINAWKQLQIAHEAGLAHRNLTADTLMIADADGPDAGEVWLNGWEEGEIASGSLARRVDRTQLLTLLALRVGPERAIAAAARVLSIEQLAEIAPLLQPIALPMQTRAEARADKAGMAALRAHLVDFIPTAGIVEPIRLSRFSARTVITLTIAVVAGWALLTTLNFQEIAQVISEANPFWMVVAFVLGLVTYVGSAMGLVGFSPEKLGLWRTTLVQVAASVVTLVAPAGVGPAALNLRYMQKRGLETPIALATVALLQVSQFVTTVLLLIAIALLTGSSGALQGFPSGAALIVAAALAVVVGVAFAVPALRRWVIAKVTPTLKQVWPRLVWVVGQPQRLAFALGGNLVQTLGYLASFAAALAAFGQTLPATTLAIVYLTGTAVGSAVPTPGGIGTVEFALSTGLRTAGIATATAASTAVLFRVLTFWIRVPLGWAALRYLQKQNAL</sequence>
<evidence type="ECO:0000313" key="8">
    <source>
        <dbReference type="EMBL" id="MBZ2198691.1"/>
    </source>
</evidence>
<protein>
    <submittedName>
        <fullName evidence="8">Flippase-like domain-containing protein</fullName>
    </submittedName>
</protein>
<feature type="compositionally biased region" description="Polar residues" evidence="6">
    <location>
        <begin position="348"/>
        <end position="357"/>
    </location>
</feature>
<gene>
    <name evidence="8" type="ORF">KCQ71_21265</name>
</gene>
<feature type="transmembrane region" description="Helical" evidence="7">
    <location>
        <begin position="76"/>
        <end position="97"/>
    </location>
</feature>
<evidence type="ECO:0000256" key="7">
    <source>
        <dbReference type="SAM" id="Phobius"/>
    </source>
</evidence>
<dbReference type="Pfam" id="PF03706">
    <property type="entry name" value="LPG_synthase_TM"/>
    <property type="match status" value="1"/>
</dbReference>
<organism evidence="8 9">
    <name type="scientific">Occultella gossypii</name>
    <dbReference type="NCBI Taxonomy" id="2800820"/>
    <lineage>
        <taxon>Bacteria</taxon>
        <taxon>Bacillati</taxon>
        <taxon>Actinomycetota</taxon>
        <taxon>Actinomycetes</taxon>
        <taxon>Micrococcales</taxon>
        <taxon>Ruaniaceae</taxon>
        <taxon>Occultella</taxon>
    </lineage>
</organism>
<evidence type="ECO:0000256" key="4">
    <source>
        <dbReference type="ARBA" id="ARBA00022989"/>
    </source>
</evidence>
<evidence type="ECO:0000256" key="3">
    <source>
        <dbReference type="ARBA" id="ARBA00022692"/>
    </source>
</evidence>
<feature type="region of interest" description="Disordered" evidence="6">
    <location>
        <begin position="273"/>
        <end position="357"/>
    </location>
</feature>
<proteinExistence type="predicted"/>
<name>A0ABS7SEA9_9MICO</name>
<feature type="transmembrane region" description="Helical" evidence="7">
    <location>
        <begin position="150"/>
        <end position="171"/>
    </location>
</feature>
<feature type="transmembrane region" description="Helical" evidence="7">
    <location>
        <begin position="631"/>
        <end position="650"/>
    </location>
</feature>
<dbReference type="PANTHER" id="PTHR39087:SF2">
    <property type="entry name" value="UPF0104 MEMBRANE PROTEIN MJ1595"/>
    <property type="match status" value="1"/>
</dbReference>
<feature type="transmembrane region" description="Helical" evidence="7">
    <location>
        <begin position="771"/>
        <end position="791"/>
    </location>
</feature>
<keyword evidence="9" id="KW-1185">Reference proteome</keyword>
<feature type="transmembrane region" description="Helical" evidence="7">
    <location>
        <begin position="698"/>
        <end position="721"/>
    </location>
</feature>
<keyword evidence="4 7" id="KW-1133">Transmembrane helix</keyword>
<feature type="transmembrane region" description="Helical" evidence="7">
    <location>
        <begin position="34"/>
        <end position="56"/>
    </location>
</feature>
<evidence type="ECO:0000256" key="1">
    <source>
        <dbReference type="ARBA" id="ARBA00004651"/>
    </source>
</evidence>
<evidence type="ECO:0000256" key="2">
    <source>
        <dbReference type="ARBA" id="ARBA00022475"/>
    </source>
</evidence>
<comment type="subcellular location">
    <subcellularLocation>
        <location evidence="1">Cell membrane</location>
        <topology evidence="1">Multi-pass membrane protein</topology>
    </subcellularLocation>
</comment>
<dbReference type="PANTHER" id="PTHR39087">
    <property type="entry name" value="UPF0104 MEMBRANE PROTEIN MJ1595"/>
    <property type="match status" value="1"/>
</dbReference>
<keyword evidence="2" id="KW-1003">Cell membrane</keyword>
<reference evidence="8 9" key="1">
    <citation type="submission" date="2021-04" db="EMBL/GenBank/DDBJ databases">
        <title>Ruania sp. nov., isolated from sandy soil of mangrove forest.</title>
        <authorList>
            <person name="Ge X."/>
            <person name="Huang R."/>
            <person name="Liu W."/>
        </authorList>
    </citation>
    <scope>NUCLEOTIDE SEQUENCE [LARGE SCALE GENOMIC DNA]</scope>
    <source>
        <strain evidence="8 9">N2-46</strain>
    </source>
</reference>
<evidence type="ECO:0000256" key="6">
    <source>
        <dbReference type="SAM" id="MobiDB-lite"/>
    </source>
</evidence>
<accession>A0ABS7SEA9</accession>
<feature type="transmembrane region" description="Helical" evidence="7">
    <location>
        <begin position="662"/>
        <end position="686"/>
    </location>
</feature>
<dbReference type="Proteomes" id="UP000826651">
    <property type="component" value="Unassembled WGS sequence"/>
</dbReference>
<dbReference type="RefSeq" id="WP_283248772.1">
    <property type="nucleotide sequence ID" value="NZ_JAGSHT010000021.1"/>
</dbReference>
<feature type="transmembrane region" description="Helical" evidence="7">
    <location>
        <begin position="183"/>
        <end position="208"/>
    </location>
</feature>
<dbReference type="InterPro" id="IPR022791">
    <property type="entry name" value="L-PG_synthase/AglD"/>
</dbReference>
<evidence type="ECO:0000256" key="5">
    <source>
        <dbReference type="ARBA" id="ARBA00023136"/>
    </source>
</evidence>